<evidence type="ECO:0000313" key="7">
    <source>
        <dbReference type="Proteomes" id="UP000033750"/>
    </source>
</evidence>
<dbReference type="InterPro" id="IPR016478">
    <property type="entry name" value="GTPase_MTG1"/>
</dbReference>
<gene>
    <name evidence="6" type="ORF">MMELEA_03650</name>
</gene>
<sequence>MQKNDILINWYPGHMAKAIREIKEKISIADILIIILDARCPISSYNEDFDLLSPHKKRLFIITKSDLMDINKKEQIAKRFSTDKLLWLDLRKTTSRNKILSALKEMSREKILNQQQKGFLISKIKIFVLGIPNTGKSTLINLIAQKKKLAVANMPGVTRSQKWISVGNYYFMDTPGILLPKFNDQEMALKLVMIGSIDAKNFPSSFLATNFLKLLAKYYPEKITNFMPFYNLNSQEISDIEAYNVFSSWALLKKYKINNKPDLNRIYKEFITYVRDLKGVTYD</sequence>
<reference evidence="6 7" key="1">
    <citation type="submission" date="2015-03" db="EMBL/GenBank/DDBJ databases">
        <title>Genome sequence of Mycoplasma meleagridis strain ATCC 25294.</title>
        <authorList>
            <person name="Yacoub E."/>
            <person name="Blanchard A."/>
            <person name="Sirand-Pugnet P."/>
            <person name="Mardassi B.B.A."/>
        </authorList>
    </citation>
    <scope>NUCLEOTIDE SEQUENCE [LARGE SCALE GENOMIC DNA]</scope>
    <source>
        <strain evidence="6 7">ATCC 25294</strain>
    </source>
</reference>
<dbReference type="GO" id="GO:0003924">
    <property type="term" value="F:GTPase activity"/>
    <property type="evidence" value="ECO:0007669"/>
    <property type="project" value="TreeGrafter"/>
</dbReference>
<dbReference type="STRING" id="29561.MM26B8_01280"/>
<dbReference type="InterPro" id="IPR027417">
    <property type="entry name" value="P-loop_NTPase"/>
</dbReference>
<dbReference type="GO" id="GO:0005737">
    <property type="term" value="C:cytoplasm"/>
    <property type="evidence" value="ECO:0007669"/>
    <property type="project" value="UniProtKB-SubCell"/>
</dbReference>
<evidence type="ECO:0000256" key="2">
    <source>
        <dbReference type="ARBA" id="ARBA00023134"/>
    </source>
</evidence>
<comment type="caution">
    <text evidence="6">The sequence shown here is derived from an EMBL/GenBank/DDBJ whole genome shotgun (WGS) entry which is preliminary data.</text>
</comment>
<dbReference type="EMBL" id="JZXN01000014">
    <property type="protein sequence ID" value="KKB26916.1"/>
    <property type="molecule type" value="Genomic_DNA"/>
</dbReference>
<dbReference type="GO" id="GO:0005525">
    <property type="term" value="F:GTP binding"/>
    <property type="evidence" value="ECO:0007669"/>
    <property type="project" value="UniProtKB-KW"/>
</dbReference>
<feature type="binding site" evidence="4">
    <location>
        <begin position="133"/>
        <end position="138"/>
    </location>
    <ligand>
        <name>GTP</name>
        <dbReference type="ChEBI" id="CHEBI:37565"/>
    </ligand>
</feature>
<dbReference type="AlphaFoldDB" id="A0A0F5H0R7"/>
<dbReference type="PIRSF" id="PIRSF006230">
    <property type="entry name" value="MG442"/>
    <property type="match status" value="1"/>
</dbReference>
<evidence type="ECO:0000256" key="4">
    <source>
        <dbReference type="PIRSR" id="PIRSR006230-1"/>
    </source>
</evidence>
<organism evidence="6 7">
    <name type="scientific">Mycoplasmopsis meleagridis ATCC 25294</name>
    <dbReference type="NCBI Taxonomy" id="1264554"/>
    <lineage>
        <taxon>Bacteria</taxon>
        <taxon>Bacillati</taxon>
        <taxon>Mycoplasmatota</taxon>
        <taxon>Mycoplasmoidales</taxon>
        <taxon>Metamycoplasmataceae</taxon>
        <taxon>Mycoplasmopsis</taxon>
    </lineage>
</organism>
<dbReference type="InterPro" id="IPR023179">
    <property type="entry name" value="GTP-bd_ortho_bundle_sf"/>
</dbReference>
<dbReference type="CDD" id="cd01856">
    <property type="entry name" value="YlqF"/>
    <property type="match status" value="1"/>
</dbReference>
<dbReference type="InterPro" id="IPR019991">
    <property type="entry name" value="GTP-bd_ribosome_bgen"/>
</dbReference>
<keyword evidence="1 3" id="KW-0547">Nucleotide-binding</keyword>
<comment type="function">
    <text evidence="3">Required for a late step of 50S ribosomal subunit assembly. Has GTPase activity.</text>
</comment>
<dbReference type="Gene3D" id="3.40.50.300">
    <property type="entry name" value="P-loop containing nucleotide triphosphate hydrolases"/>
    <property type="match status" value="1"/>
</dbReference>
<evidence type="ECO:0000259" key="5">
    <source>
        <dbReference type="Pfam" id="PF01926"/>
    </source>
</evidence>
<dbReference type="InterPro" id="IPR006073">
    <property type="entry name" value="GTP-bd"/>
</dbReference>
<evidence type="ECO:0000256" key="1">
    <source>
        <dbReference type="ARBA" id="ARBA00022741"/>
    </source>
</evidence>
<dbReference type="OrthoDB" id="9779790at2"/>
<dbReference type="PANTHER" id="PTHR45782">
    <property type="entry name" value="MITOCHONDRIAL RIBOSOME-ASSOCIATED GTPASE 1"/>
    <property type="match status" value="1"/>
</dbReference>
<evidence type="ECO:0000256" key="3">
    <source>
        <dbReference type="PIRNR" id="PIRNR006230"/>
    </source>
</evidence>
<dbReference type="Gene3D" id="1.10.1580.10">
    <property type="match status" value="1"/>
</dbReference>
<keyword evidence="2 3" id="KW-0342">GTP-binding</keyword>
<name>A0A0F5H0R7_9BACT</name>
<protein>
    <recommendedName>
        <fullName evidence="3">Ribosome biogenesis GTPase A</fullName>
    </recommendedName>
</protein>
<feature type="domain" description="G" evidence="5">
    <location>
        <begin position="125"/>
        <end position="182"/>
    </location>
</feature>
<dbReference type="GO" id="GO:0006412">
    <property type="term" value="P:translation"/>
    <property type="evidence" value="ECO:0007669"/>
    <property type="project" value="TreeGrafter"/>
</dbReference>
<dbReference type="PANTHER" id="PTHR45782:SF4">
    <property type="entry name" value="MITOCHONDRIAL RIBOSOME-ASSOCIATED GTPASE 1"/>
    <property type="match status" value="1"/>
</dbReference>
<dbReference type="SUPFAM" id="SSF52540">
    <property type="entry name" value="P-loop containing nucleoside triphosphate hydrolases"/>
    <property type="match status" value="1"/>
</dbReference>
<proteinExistence type="inferred from homology"/>
<feature type="binding site" evidence="4">
    <location>
        <position position="176"/>
    </location>
    <ligand>
        <name>GTP</name>
        <dbReference type="ChEBI" id="CHEBI:37565"/>
    </ligand>
</feature>
<dbReference type="RefSeq" id="WP_046096807.1">
    <property type="nucleotide sequence ID" value="NZ_JZXN01000014.1"/>
</dbReference>
<dbReference type="Proteomes" id="UP000033750">
    <property type="component" value="Unassembled WGS sequence"/>
</dbReference>
<comment type="subcellular location">
    <subcellularLocation>
        <location evidence="3">Cytoplasm</location>
    </subcellularLocation>
</comment>
<dbReference type="Pfam" id="PF01926">
    <property type="entry name" value="MMR_HSR1"/>
    <property type="match status" value="1"/>
</dbReference>
<keyword evidence="7" id="KW-1185">Reference proteome</keyword>
<keyword evidence="3" id="KW-0963">Cytoplasm</keyword>
<dbReference type="PATRIC" id="fig|1264554.4.peg.322"/>
<evidence type="ECO:0000313" key="6">
    <source>
        <dbReference type="EMBL" id="KKB26916.1"/>
    </source>
</evidence>
<dbReference type="NCBIfam" id="TIGR03596">
    <property type="entry name" value="GTPase_YlqF"/>
    <property type="match status" value="1"/>
</dbReference>
<comment type="similarity">
    <text evidence="3">Belongs to the TRAFAC class YlqF/YawG GTPase family. MTG1 subfamily.</text>
</comment>
<accession>A0A0F5H0R7</accession>